<name>A0ABY5CRK2_9GAMM</name>
<keyword evidence="2" id="KW-0378">Hydrolase</keyword>
<evidence type="ECO:0000256" key="2">
    <source>
        <dbReference type="ARBA" id="ARBA00022801"/>
    </source>
</evidence>
<evidence type="ECO:0000256" key="1">
    <source>
        <dbReference type="ARBA" id="ARBA00022723"/>
    </source>
</evidence>
<evidence type="ECO:0000313" key="6">
    <source>
        <dbReference type="Proteomes" id="UP001056873"/>
    </source>
</evidence>
<protein>
    <submittedName>
        <fullName evidence="5">Arginase family protein</fullName>
    </submittedName>
</protein>
<dbReference type="RefSeq" id="WP_252961141.1">
    <property type="nucleotide sequence ID" value="NZ_CAMIPH010000011.1"/>
</dbReference>
<gene>
    <name evidence="5" type="ORF">KFQ06_22640</name>
</gene>
<proteinExistence type="inferred from homology"/>
<organism evidence="5 6">
    <name type="scientific">Serratia entomophila</name>
    <dbReference type="NCBI Taxonomy" id="42906"/>
    <lineage>
        <taxon>Bacteria</taxon>
        <taxon>Pseudomonadati</taxon>
        <taxon>Pseudomonadota</taxon>
        <taxon>Gammaproteobacteria</taxon>
        <taxon>Enterobacterales</taxon>
        <taxon>Yersiniaceae</taxon>
        <taxon>Serratia</taxon>
    </lineage>
</organism>
<dbReference type="Gene3D" id="3.40.800.10">
    <property type="entry name" value="Ureohydrolase domain"/>
    <property type="match status" value="1"/>
</dbReference>
<dbReference type="PANTHER" id="PTHR43782:SF3">
    <property type="entry name" value="ARGINASE"/>
    <property type="match status" value="1"/>
</dbReference>
<evidence type="ECO:0000256" key="3">
    <source>
        <dbReference type="ARBA" id="ARBA00023211"/>
    </source>
</evidence>
<dbReference type="EMBL" id="CP074347">
    <property type="protein sequence ID" value="USV00779.1"/>
    <property type="molecule type" value="Genomic_DNA"/>
</dbReference>
<dbReference type="PANTHER" id="PTHR43782">
    <property type="entry name" value="ARGINASE"/>
    <property type="match status" value="1"/>
</dbReference>
<dbReference type="InterPro" id="IPR006035">
    <property type="entry name" value="Ureohydrolase"/>
</dbReference>
<comment type="similarity">
    <text evidence="4">Belongs to the arginase family.</text>
</comment>
<dbReference type="SUPFAM" id="SSF52768">
    <property type="entry name" value="Arginase/deacetylase"/>
    <property type="match status" value="1"/>
</dbReference>
<accession>A0ABY5CRK2</accession>
<dbReference type="Proteomes" id="UP001056873">
    <property type="component" value="Chromosome"/>
</dbReference>
<dbReference type="InterPro" id="IPR023696">
    <property type="entry name" value="Ureohydrolase_dom_sf"/>
</dbReference>
<keyword evidence="6" id="KW-1185">Reference proteome</keyword>
<sequence length="308" mass="33245">MQIILAPTNLGLSPLRPGHIPGTWRAPQALMAQRLAQRLGASGVSALPQPVYSPLAQPGTRIRNGHAIRAFNLQLAAEVAGVQQRGDFPLVIGGDCSILLGALAGSRSAGPLSLVHIDGHSDFRHPGNYDPGQMLGAVAGMDLALATGRGEALLTEWPGVTGPLVPEQQIVQLGERESRDADFAWPDINQTAVKRLDIFAANQMGKAEIMQQIERTLAAEAQWRFWLHLDVDVLDREIMPAVDSPGSPGLDRLWLEYIGARLLQNPLCCGMTLSVFDPDLDPDGRYAALIVEMLEAMFAHAGQTPRRP</sequence>
<evidence type="ECO:0000313" key="5">
    <source>
        <dbReference type="EMBL" id="USV00779.1"/>
    </source>
</evidence>
<evidence type="ECO:0000256" key="4">
    <source>
        <dbReference type="PROSITE-ProRule" id="PRU00742"/>
    </source>
</evidence>
<keyword evidence="3" id="KW-0464">Manganese</keyword>
<dbReference type="Pfam" id="PF00491">
    <property type="entry name" value="Arginase"/>
    <property type="match status" value="1"/>
</dbReference>
<reference evidence="5" key="1">
    <citation type="journal article" date="2022" name="BMC Genomics">
        <title>Genome sequence of the entomopathogenic Serratia entomophila isolate 626 and characterisation of the species specific itaconate degradation pathway.</title>
        <authorList>
            <person name="Vaughan A.L."/>
            <person name="Altermann E."/>
            <person name="Glare T.R."/>
            <person name="Hurst M.R.H."/>
        </authorList>
    </citation>
    <scope>NUCLEOTIDE SEQUENCE</scope>
    <source>
        <strain evidence="5">626</strain>
    </source>
</reference>
<keyword evidence="1" id="KW-0479">Metal-binding</keyword>
<dbReference type="PROSITE" id="PS51409">
    <property type="entry name" value="ARGINASE_2"/>
    <property type="match status" value="1"/>
</dbReference>